<keyword evidence="2" id="KW-1185">Reference proteome</keyword>
<comment type="caution">
    <text evidence="1">The sequence shown here is derived from an EMBL/GenBank/DDBJ whole genome shotgun (WGS) entry which is preliminary data.</text>
</comment>
<name>A0A4C1SBR0_EUMVA</name>
<gene>
    <name evidence="1" type="ORF">EVAR_286_1</name>
</gene>
<dbReference type="Proteomes" id="UP000299102">
    <property type="component" value="Unassembled WGS sequence"/>
</dbReference>
<dbReference type="AlphaFoldDB" id="A0A4C1SBR0"/>
<accession>A0A4C1SBR0</accession>
<proteinExistence type="predicted"/>
<dbReference type="EMBL" id="BGZK01000001">
    <property type="protein sequence ID" value="GBO98826.1"/>
    <property type="molecule type" value="Genomic_DNA"/>
</dbReference>
<organism evidence="1 2">
    <name type="scientific">Eumeta variegata</name>
    <name type="common">Bagworm moth</name>
    <name type="synonym">Eumeta japonica</name>
    <dbReference type="NCBI Taxonomy" id="151549"/>
    <lineage>
        <taxon>Eukaryota</taxon>
        <taxon>Metazoa</taxon>
        <taxon>Ecdysozoa</taxon>
        <taxon>Arthropoda</taxon>
        <taxon>Hexapoda</taxon>
        <taxon>Insecta</taxon>
        <taxon>Pterygota</taxon>
        <taxon>Neoptera</taxon>
        <taxon>Endopterygota</taxon>
        <taxon>Lepidoptera</taxon>
        <taxon>Glossata</taxon>
        <taxon>Ditrysia</taxon>
        <taxon>Tineoidea</taxon>
        <taxon>Psychidae</taxon>
        <taxon>Oiketicinae</taxon>
        <taxon>Eumeta</taxon>
    </lineage>
</organism>
<sequence>MQVLYFERRERRRNVTAKQWPGQVGIRSFVASSSKNFLQSQLSTFDIVHRTSIVLPEPASEKNELEPRNSLLARKRIARSGVSVVWRWPARGRRRVSRLAHYSSAARWTPTW</sequence>
<protein>
    <submittedName>
        <fullName evidence="1">Uncharacterized protein</fullName>
    </submittedName>
</protein>
<evidence type="ECO:0000313" key="1">
    <source>
        <dbReference type="EMBL" id="GBO98826.1"/>
    </source>
</evidence>
<evidence type="ECO:0000313" key="2">
    <source>
        <dbReference type="Proteomes" id="UP000299102"/>
    </source>
</evidence>
<reference evidence="1 2" key="1">
    <citation type="journal article" date="2019" name="Commun. Biol.">
        <title>The bagworm genome reveals a unique fibroin gene that provides high tensile strength.</title>
        <authorList>
            <person name="Kono N."/>
            <person name="Nakamura H."/>
            <person name="Ohtoshi R."/>
            <person name="Tomita M."/>
            <person name="Numata K."/>
            <person name="Arakawa K."/>
        </authorList>
    </citation>
    <scope>NUCLEOTIDE SEQUENCE [LARGE SCALE GENOMIC DNA]</scope>
</reference>